<dbReference type="GO" id="GO:0006950">
    <property type="term" value="P:response to stress"/>
    <property type="evidence" value="ECO:0007669"/>
    <property type="project" value="TreeGrafter"/>
</dbReference>
<keyword evidence="1" id="KW-0805">Transcription regulation</keyword>
<keyword evidence="6" id="KW-1185">Reference proteome</keyword>
<dbReference type="InterPro" id="IPR036388">
    <property type="entry name" value="WH-like_DNA-bd_sf"/>
</dbReference>
<comment type="caution">
    <text evidence="5">The sequence shown here is derived from an EMBL/GenBank/DDBJ whole genome shotgun (WGS) entry which is preliminary data.</text>
</comment>
<accession>A0A4U3MIT5</accession>
<dbReference type="PANTHER" id="PTHR33164">
    <property type="entry name" value="TRANSCRIPTIONAL REGULATOR, MARR FAMILY"/>
    <property type="match status" value="1"/>
</dbReference>
<dbReference type="GO" id="GO:0003677">
    <property type="term" value="F:DNA binding"/>
    <property type="evidence" value="ECO:0007669"/>
    <property type="project" value="UniProtKB-KW"/>
</dbReference>
<evidence type="ECO:0000313" key="6">
    <source>
        <dbReference type="Proteomes" id="UP000308705"/>
    </source>
</evidence>
<dbReference type="PROSITE" id="PS50995">
    <property type="entry name" value="HTH_MARR_2"/>
    <property type="match status" value="1"/>
</dbReference>
<dbReference type="PROSITE" id="PS01117">
    <property type="entry name" value="HTH_MARR_1"/>
    <property type="match status" value="1"/>
</dbReference>
<dbReference type="AlphaFoldDB" id="A0A4U3MIT5"/>
<dbReference type="PANTHER" id="PTHR33164:SF99">
    <property type="entry name" value="MARR FAMILY REGULATORY PROTEIN"/>
    <property type="match status" value="1"/>
</dbReference>
<dbReference type="SUPFAM" id="SSF46785">
    <property type="entry name" value="Winged helix' DNA-binding domain"/>
    <property type="match status" value="1"/>
</dbReference>
<proteinExistence type="predicted"/>
<evidence type="ECO:0000256" key="1">
    <source>
        <dbReference type="ARBA" id="ARBA00023015"/>
    </source>
</evidence>
<evidence type="ECO:0000259" key="4">
    <source>
        <dbReference type="PROSITE" id="PS50995"/>
    </source>
</evidence>
<gene>
    <name evidence="5" type="ORF">FDA94_13470</name>
</gene>
<dbReference type="PRINTS" id="PR00598">
    <property type="entry name" value="HTHMARR"/>
</dbReference>
<evidence type="ECO:0000256" key="2">
    <source>
        <dbReference type="ARBA" id="ARBA00023125"/>
    </source>
</evidence>
<keyword evidence="2" id="KW-0238">DNA-binding</keyword>
<dbReference type="OrthoDB" id="5195026at2"/>
<organism evidence="5 6">
    <name type="scientific">Herbidospora galbida</name>
    <dbReference type="NCBI Taxonomy" id="2575442"/>
    <lineage>
        <taxon>Bacteria</taxon>
        <taxon>Bacillati</taxon>
        <taxon>Actinomycetota</taxon>
        <taxon>Actinomycetes</taxon>
        <taxon>Streptosporangiales</taxon>
        <taxon>Streptosporangiaceae</taxon>
        <taxon>Herbidospora</taxon>
    </lineage>
</organism>
<dbReference type="InterPro" id="IPR039422">
    <property type="entry name" value="MarR/SlyA-like"/>
</dbReference>
<keyword evidence="3" id="KW-0804">Transcription</keyword>
<sequence>MTDNEVVTTWRELSARHAAIVSDLERELQDRHELGVSEFEVLDRLVEGVCLSADGKFRVQELAAGVSLSQSALSRLIARLEKAGFVLRSMCADDRRGVFVTLTDAGRIRHSEALPTQRRVLREHLASTPQG</sequence>
<evidence type="ECO:0000256" key="3">
    <source>
        <dbReference type="ARBA" id="ARBA00023163"/>
    </source>
</evidence>
<name>A0A4U3MIT5_9ACTN</name>
<dbReference type="SMART" id="SM00347">
    <property type="entry name" value="HTH_MARR"/>
    <property type="match status" value="1"/>
</dbReference>
<dbReference type="InterPro" id="IPR023187">
    <property type="entry name" value="Tscrpt_reg_MarR-type_CS"/>
</dbReference>
<dbReference type="Gene3D" id="1.10.10.10">
    <property type="entry name" value="Winged helix-like DNA-binding domain superfamily/Winged helix DNA-binding domain"/>
    <property type="match status" value="1"/>
</dbReference>
<dbReference type="Pfam" id="PF01047">
    <property type="entry name" value="MarR"/>
    <property type="match status" value="1"/>
</dbReference>
<dbReference type="RefSeq" id="WP_137247409.1">
    <property type="nucleotide sequence ID" value="NZ_SZQA01000011.1"/>
</dbReference>
<dbReference type="Proteomes" id="UP000308705">
    <property type="component" value="Unassembled WGS sequence"/>
</dbReference>
<feature type="domain" description="HTH marR-type" evidence="4">
    <location>
        <begin position="3"/>
        <end position="131"/>
    </location>
</feature>
<dbReference type="GO" id="GO:0003700">
    <property type="term" value="F:DNA-binding transcription factor activity"/>
    <property type="evidence" value="ECO:0007669"/>
    <property type="project" value="InterPro"/>
</dbReference>
<protein>
    <submittedName>
        <fullName evidence="5">MarR family transcriptional regulator</fullName>
    </submittedName>
</protein>
<dbReference type="InterPro" id="IPR036390">
    <property type="entry name" value="WH_DNA-bd_sf"/>
</dbReference>
<dbReference type="InterPro" id="IPR000835">
    <property type="entry name" value="HTH_MarR-typ"/>
</dbReference>
<dbReference type="CDD" id="cd00090">
    <property type="entry name" value="HTH_ARSR"/>
    <property type="match status" value="1"/>
</dbReference>
<dbReference type="EMBL" id="SZQA01000011">
    <property type="protein sequence ID" value="TKK88314.1"/>
    <property type="molecule type" value="Genomic_DNA"/>
</dbReference>
<reference evidence="5 6" key="1">
    <citation type="submission" date="2019-04" db="EMBL/GenBank/DDBJ databases">
        <title>Herbidospora sp. NEAU-GS14.nov., a novel actinomycete isolated from soil.</title>
        <authorList>
            <person name="Han L."/>
        </authorList>
    </citation>
    <scope>NUCLEOTIDE SEQUENCE [LARGE SCALE GENOMIC DNA]</scope>
    <source>
        <strain evidence="5 6">NEAU-GS14</strain>
    </source>
</reference>
<evidence type="ECO:0000313" key="5">
    <source>
        <dbReference type="EMBL" id="TKK88314.1"/>
    </source>
</evidence>
<dbReference type="InterPro" id="IPR011991">
    <property type="entry name" value="ArsR-like_HTH"/>
</dbReference>